<dbReference type="InterPro" id="IPR040663">
    <property type="entry name" value="DNA_pol_D_N"/>
</dbReference>
<dbReference type="Gene3D" id="2.40.50.430">
    <property type="match status" value="1"/>
</dbReference>
<feature type="domain" description="DNA polymerase delta subunit OB-fold" evidence="4">
    <location>
        <begin position="12"/>
        <end position="147"/>
    </location>
</feature>
<dbReference type="GeneID" id="20564341"/>
<dbReference type="AlphaFoldDB" id="I6ZKD2"/>
<evidence type="ECO:0000259" key="4">
    <source>
        <dbReference type="Pfam" id="PF18018"/>
    </source>
</evidence>
<keyword evidence="2" id="KW-0235">DNA replication</keyword>
<dbReference type="Proteomes" id="UP000010094">
    <property type="component" value="Chromosome IXb"/>
</dbReference>
<evidence type="ECO:0000259" key="3">
    <source>
        <dbReference type="Pfam" id="PF04042"/>
    </source>
</evidence>
<dbReference type="PANTHER" id="PTHR10416">
    <property type="entry name" value="DNA POLYMERASE DELTA SUBUNIT 2"/>
    <property type="match status" value="1"/>
</dbReference>
<protein>
    <submittedName>
        <fullName evidence="5">DNA polymerase delta regulatory subunit B</fullName>
    </submittedName>
</protein>
<dbReference type="GO" id="GO:0003677">
    <property type="term" value="F:DNA binding"/>
    <property type="evidence" value="ECO:0007669"/>
    <property type="project" value="InterPro"/>
</dbReference>
<dbReference type="Gene3D" id="3.60.21.50">
    <property type="match status" value="1"/>
</dbReference>
<dbReference type="HOGENOM" id="CLU_021763_2_0_1"/>
<dbReference type="PANTHER" id="PTHR10416:SF0">
    <property type="entry name" value="DNA POLYMERASE DELTA SUBUNIT 2"/>
    <property type="match status" value="1"/>
</dbReference>
<accession>I6ZKD2</accession>
<organism evidence="5 6">
    <name type="scientific">Encephalitozoon romaleae (strain SJ-2008)</name>
    <name type="common">Microsporidian parasite</name>
    <dbReference type="NCBI Taxonomy" id="1178016"/>
    <lineage>
        <taxon>Eukaryota</taxon>
        <taxon>Fungi</taxon>
        <taxon>Fungi incertae sedis</taxon>
        <taxon>Microsporidia</taxon>
        <taxon>Unikaryonidae</taxon>
        <taxon>Encephalitozoon</taxon>
    </lineage>
</organism>
<dbReference type="Pfam" id="PF04042">
    <property type="entry name" value="DNA_pol_E_B"/>
    <property type="match status" value="1"/>
</dbReference>
<dbReference type="RefSeq" id="XP_009265230.1">
    <property type="nucleotide sequence ID" value="XM_009266955.1"/>
</dbReference>
<dbReference type="KEGG" id="ero:EROM_091170"/>
<gene>
    <name evidence="5" type="ordered locus">EROM_091170</name>
</gene>
<reference evidence="5" key="1">
    <citation type="journal article" date="2012" name="Proc. Natl. Acad. Sci. U.S.A.">
        <title>Gain and loss of multiple functionally related, horizontally transferred genes in the reduced genomes of two microsporidian parasites.</title>
        <authorList>
            <person name="Pombert J.-F."/>
            <person name="Selman M."/>
            <person name="Burki F."/>
            <person name="Bardell F.T."/>
            <person name="Farinelli L."/>
            <person name="Solter L.F."/>
            <person name="Whitman D.W."/>
            <person name="Weiss L.M."/>
            <person name="Corradi N."/>
            <person name="Keeling P.J."/>
        </authorList>
    </citation>
    <scope>NUCLEOTIDE SEQUENCE [LARGE SCALE GENOMIC DNA]</scope>
    <source>
        <strain evidence="5">SJ-2008</strain>
    </source>
</reference>
<dbReference type="GO" id="GO:0043625">
    <property type="term" value="C:delta DNA polymerase complex"/>
    <property type="evidence" value="ECO:0007669"/>
    <property type="project" value="TreeGrafter"/>
</dbReference>
<dbReference type="GO" id="GO:0006271">
    <property type="term" value="P:DNA strand elongation involved in DNA replication"/>
    <property type="evidence" value="ECO:0007669"/>
    <property type="project" value="TreeGrafter"/>
</dbReference>
<keyword evidence="6" id="KW-1185">Reference proteome</keyword>
<dbReference type="VEuPathDB" id="MicrosporidiaDB:EROM_091170"/>
<proteinExistence type="inferred from homology"/>
<evidence type="ECO:0000256" key="1">
    <source>
        <dbReference type="ARBA" id="ARBA00006035"/>
    </source>
</evidence>
<dbReference type="OrthoDB" id="3763at2759"/>
<evidence type="ECO:0000256" key="2">
    <source>
        <dbReference type="ARBA" id="ARBA00022705"/>
    </source>
</evidence>
<feature type="domain" description="DNA polymerase alpha/delta/epsilon subunit B" evidence="3">
    <location>
        <begin position="170"/>
        <end position="378"/>
    </location>
</feature>
<dbReference type="InterPro" id="IPR007185">
    <property type="entry name" value="DNA_pol_a/d/e_bsu"/>
</dbReference>
<sequence>MDDLSLVNYEHQFNRTYDARLAELRPYIIKSAKALNAGPILDSILGIEEEPGNRRCVIIGTLFIASDLKPTIFDKINRKSKKIKEMEAKTYYSQEIKYFLEDGSGRVEVEFLDISWIYQRNFVISTGMCIGVAGAMTERTKFLAEDILFPFSHPQSFPYISRNLNSRQRVCFISGPSISNENKNRERMMVIIDYLRMTGVKEYIMIGNFFAESKEVSKQMLSLLDSVLKYAGGRINLIPNIRDFGSRVLPLSPVHPKLFTLPVGANTNPCHLEVDGRKVLITTRFVVEDLLKYLPQDLENVQGNNFEYKMHLDMEKINEAAPRSMSNEGNIIRALEVLMKAGHVCPTAPDTIQSVPFSGKDPFVVTGQVDYLCVGDTDEFLEGQSENGTTLFFTIPRFSERHEVVVLDMETRILEVVRFDDKDFD</sequence>
<dbReference type="Pfam" id="PF18018">
    <property type="entry name" value="DNA_pol_D_N"/>
    <property type="match status" value="1"/>
</dbReference>
<comment type="similarity">
    <text evidence="1">Belongs to the DNA polymerase delta/II small subunit family.</text>
</comment>
<evidence type="ECO:0000313" key="5">
    <source>
        <dbReference type="EMBL" id="AFN83733.1"/>
    </source>
</evidence>
<dbReference type="InterPro" id="IPR024826">
    <property type="entry name" value="DNA_pol_delta/II_ssu"/>
</dbReference>
<evidence type="ECO:0000313" key="6">
    <source>
        <dbReference type="Proteomes" id="UP000010094"/>
    </source>
</evidence>
<dbReference type="EMBL" id="CP003527">
    <property type="protein sequence ID" value="AFN83733.1"/>
    <property type="molecule type" value="Genomic_DNA"/>
</dbReference>
<name>I6ZKD2_ENCRO</name>